<dbReference type="AlphaFoldDB" id="A0A1W1H5H5"/>
<dbReference type="InterPro" id="IPR001404">
    <property type="entry name" value="Hsp90_fam"/>
</dbReference>
<keyword evidence="3 10" id="KW-0963">Cytoplasm</keyword>
<keyword evidence="4 10" id="KW-0547">Nucleotide-binding</keyword>
<comment type="subunit">
    <text evidence="10">Homodimer.</text>
</comment>
<evidence type="ECO:0000256" key="6">
    <source>
        <dbReference type="ARBA" id="ARBA00023016"/>
    </source>
</evidence>
<dbReference type="FunFam" id="3.30.565.10:FF:000009">
    <property type="entry name" value="Molecular chaperone HtpG"/>
    <property type="match status" value="1"/>
</dbReference>
<dbReference type="EMBL" id="FWEV01000010">
    <property type="protein sequence ID" value="SLM27697.1"/>
    <property type="molecule type" value="Genomic_DNA"/>
</dbReference>
<accession>A0A1W1H5H5</accession>
<keyword evidence="7 10" id="KW-0143">Chaperone</keyword>
<dbReference type="GO" id="GO:0016887">
    <property type="term" value="F:ATP hydrolysis activity"/>
    <property type="evidence" value="ECO:0007669"/>
    <property type="project" value="InterPro"/>
</dbReference>
<dbReference type="Pfam" id="PF00183">
    <property type="entry name" value="HSP90"/>
    <property type="match status" value="1"/>
</dbReference>
<protein>
    <recommendedName>
        <fullName evidence="9 10">Chaperone protein HtpG</fullName>
    </recommendedName>
    <alternativeName>
        <fullName evidence="10">Heat shock protein HtpG</fullName>
    </alternativeName>
    <alternativeName>
        <fullName evidence="10">High temperature protein G</fullName>
    </alternativeName>
</protein>
<dbReference type="GO" id="GO:0005737">
    <property type="term" value="C:cytoplasm"/>
    <property type="evidence" value="ECO:0007669"/>
    <property type="project" value="UniProtKB-SubCell"/>
</dbReference>
<evidence type="ECO:0000256" key="4">
    <source>
        <dbReference type="ARBA" id="ARBA00022741"/>
    </source>
</evidence>
<feature type="binding site" evidence="11">
    <location>
        <position position="39"/>
    </location>
    <ligand>
        <name>ATP</name>
        <dbReference type="ChEBI" id="CHEBI:30616"/>
    </ligand>
</feature>
<evidence type="ECO:0000313" key="13">
    <source>
        <dbReference type="EMBL" id="SLM27697.1"/>
    </source>
</evidence>
<dbReference type="CDD" id="cd16927">
    <property type="entry name" value="HATPase_Hsp90-like"/>
    <property type="match status" value="1"/>
</dbReference>
<keyword evidence="6 10" id="KW-0346">Stress response</keyword>
<dbReference type="SUPFAM" id="SSF55874">
    <property type="entry name" value="ATPase domain of HSP90 chaperone/DNA topoisomerase II/histidine kinase"/>
    <property type="match status" value="1"/>
</dbReference>
<dbReference type="Gene3D" id="3.30.565.10">
    <property type="entry name" value="Histidine kinase-like ATPase, C-terminal domain"/>
    <property type="match status" value="1"/>
</dbReference>
<dbReference type="NCBIfam" id="NF003555">
    <property type="entry name" value="PRK05218.1"/>
    <property type="match status" value="1"/>
</dbReference>
<dbReference type="RefSeq" id="WP_080804163.1">
    <property type="nucleotide sequence ID" value="NZ_LT828545.1"/>
</dbReference>
<feature type="binding site" evidence="11">
    <location>
        <position position="359"/>
    </location>
    <ligand>
        <name>ATP</name>
        <dbReference type="ChEBI" id="CHEBI:30616"/>
    </ligand>
</feature>
<dbReference type="GO" id="GO:0005524">
    <property type="term" value="F:ATP binding"/>
    <property type="evidence" value="ECO:0007669"/>
    <property type="project" value="UniProtKB-UniRule"/>
</dbReference>
<dbReference type="Gene3D" id="3.40.50.11260">
    <property type="match status" value="1"/>
</dbReference>
<dbReference type="FunFam" id="3.40.50.11260:FF:000005">
    <property type="entry name" value="Heat shock protein 90"/>
    <property type="match status" value="1"/>
</dbReference>
<dbReference type="Proteomes" id="UP000191931">
    <property type="component" value="Unassembled WGS sequence"/>
</dbReference>
<feature type="region of interest" description="A; substrate-binding" evidence="10">
    <location>
        <begin position="1"/>
        <end position="359"/>
    </location>
</feature>
<comment type="similarity">
    <text evidence="2 10">Belongs to the heat shock protein 90 family.</text>
</comment>
<feature type="binding site" evidence="11">
    <location>
        <position position="94"/>
    </location>
    <ligand>
        <name>ATP</name>
        <dbReference type="ChEBI" id="CHEBI:30616"/>
    </ligand>
</feature>
<reference evidence="13 14" key="1">
    <citation type="submission" date="2017-03" db="EMBL/GenBank/DDBJ databases">
        <authorList>
            <person name="Afonso C.L."/>
            <person name="Miller P.J."/>
            <person name="Scott M.A."/>
            <person name="Spackman E."/>
            <person name="Goraichik I."/>
            <person name="Dimitrov K.M."/>
            <person name="Suarez D.L."/>
            <person name="Swayne D.E."/>
        </authorList>
    </citation>
    <scope>NUCLEOTIDE SEQUENCE [LARGE SCALE GENOMIC DNA]</scope>
    <source>
        <strain evidence="13">PRJEB14757</strain>
    </source>
</reference>
<comment type="caution">
    <text evidence="10">Lacks conserved residue(s) required for the propagation of feature annotation.</text>
</comment>
<dbReference type="HAMAP" id="MF_00505">
    <property type="entry name" value="HSP90"/>
    <property type="match status" value="1"/>
</dbReference>
<dbReference type="InterPro" id="IPR003594">
    <property type="entry name" value="HATPase_dom"/>
</dbReference>
<dbReference type="PIRSF" id="PIRSF002583">
    <property type="entry name" value="Hsp90"/>
    <property type="match status" value="1"/>
</dbReference>
<feature type="region of interest" description="C" evidence="10">
    <location>
        <begin position="564"/>
        <end position="641"/>
    </location>
</feature>
<dbReference type="InterPro" id="IPR037196">
    <property type="entry name" value="HSP90_C"/>
</dbReference>
<evidence type="ECO:0000256" key="1">
    <source>
        <dbReference type="ARBA" id="ARBA00004496"/>
    </source>
</evidence>
<feature type="binding site" evidence="11">
    <location>
        <begin position="126"/>
        <end position="131"/>
    </location>
    <ligand>
        <name>ATP</name>
        <dbReference type="ChEBI" id="CHEBI:30616"/>
    </ligand>
</feature>
<evidence type="ECO:0000259" key="12">
    <source>
        <dbReference type="SMART" id="SM00387"/>
    </source>
</evidence>
<feature type="binding site" evidence="11">
    <location>
        <position position="81"/>
    </location>
    <ligand>
        <name>ATP</name>
        <dbReference type="ChEBI" id="CHEBI:30616"/>
    </ligand>
</feature>
<feature type="binding site" evidence="11">
    <location>
        <position position="176"/>
    </location>
    <ligand>
        <name>ATP</name>
        <dbReference type="ChEBI" id="CHEBI:30616"/>
    </ligand>
</feature>
<evidence type="ECO:0000256" key="10">
    <source>
        <dbReference type="HAMAP-Rule" id="MF_00505"/>
    </source>
</evidence>
<dbReference type="InterPro" id="IPR036890">
    <property type="entry name" value="HATPase_C_sf"/>
</dbReference>
<organism evidence="13 14">
    <name type="scientific">Desulfamplus magnetovallimortis</name>
    <dbReference type="NCBI Taxonomy" id="1246637"/>
    <lineage>
        <taxon>Bacteria</taxon>
        <taxon>Pseudomonadati</taxon>
        <taxon>Thermodesulfobacteriota</taxon>
        <taxon>Desulfobacteria</taxon>
        <taxon>Desulfobacterales</taxon>
        <taxon>Desulfobacteraceae</taxon>
        <taxon>Desulfamplus</taxon>
    </lineage>
</organism>
<evidence type="ECO:0000256" key="2">
    <source>
        <dbReference type="ARBA" id="ARBA00008239"/>
    </source>
</evidence>
<dbReference type="Pfam" id="PF13589">
    <property type="entry name" value="HATPase_c_3"/>
    <property type="match status" value="1"/>
</dbReference>
<dbReference type="PANTHER" id="PTHR11528">
    <property type="entry name" value="HEAT SHOCK PROTEIN 90 FAMILY MEMBER"/>
    <property type="match status" value="1"/>
</dbReference>
<evidence type="ECO:0000256" key="11">
    <source>
        <dbReference type="PIRSR" id="PIRSR002583-1"/>
    </source>
</evidence>
<feature type="binding site" evidence="11">
    <location>
        <begin position="101"/>
        <end position="102"/>
    </location>
    <ligand>
        <name>ATP</name>
        <dbReference type="ChEBI" id="CHEBI:30616"/>
    </ligand>
</feature>
<feature type="binding site" evidence="11">
    <location>
        <position position="35"/>
    </location>
    <ligand>
        <name>ATP</name>
        <dbReference type="ChEBI" id="CHEBI:30616"/>
    </ligand>
</feature>
<evidence type="ECO:0000256" key="8">
    <source>
        <dbReference type="ARBA" id="ARBA00058590"/>
    </source>
</evidence>
<dbReference type="OrthoDB" id="9802640at2"/>
<dbReference type="STRING" id="1246637.MTBBW1_1070013"/>
<dbReference type="SUPFAM" id="SSF110942">
    <property type="entry name" value="HSP90 C-terminal domain"/>
    <property type="match status" value="1"/>
</dbReference>
<dbReference type="GO" id="GO:0140662">
    <property type="term" value="F:ATP-dependent protein folding chaperone"/>
    <property type="evidence" value="ECO:0007669"/>
    <property type="project" value="InterPro"/>
</dbReference>
<evidence type="ECO:0000256" key="9">
    <source>
        <dbReference type="ARBA" id="ARBA00070675"/>
    </source>
</evidence>
<comment type="subcellular location">
    <subcellularLocation>
        <location evidence="1 10">Cytoplasm</location>
    </subcellularLocation>
</comment>
<dbReference type="PRINTS" id="PR00775">
    <property type="entry name" value="HEATSHOCK90"/>
</dbReference>
<dbReference type="GO" id="GO:0051082">
    <property type="term" value="F:unfolded protein binding"/>
    <property type="evidence" value="ECO:0007669"/>
    <property type="project" value="UniProtKB-UniRule"/>
</dbReference>
<name>A0A1W1H5H5_9BACT</name>
<feature type="binding site" evidence="11">
    <location>
        <position position="86"/>
    </location>
    <ligand>
        <name>ATP</name>
        <dbReference type="ChEBI" id="CHEBI:30616"/>
    </ligand>
</feature>
<feature type="binding site" evidence="11">
    <location>
        <position position="100"/>
    </location>
    <ligand>
        <name>ATP</name>
        <dbReference type="ChEBI" id="CHEBI:30616"/>
    </ligand>
</feature>
<proteinExistence type="inferred from homology"/>
<dbReference type="InterPro" id="IPR020575">
    <property type="entry name" value="Hsp90_N"/>
</dbReference>
<keyword evidence="5 10" id="KW-0067">ATP-binding</keyword>
<evidence type="ECO:0000256" key="5">
    <source>
        <dbReference type="ARBA" id="ARBA00022840"/>
    </source>
</evidence>
<comment type="function">
    <text evidence="8 10">Molecular chaperone. Has ATPase activity.</text>
</comment>
<dbReference type="Gene3D" id="3.30.230.80">
    <property type="match status" value="1"/>
</dbReference>
<gene>
    <name evidence="10 13" type="primary">htpG</name>
    <name evidence="13" type="ORF">MTBBW1_1070013</name>
</gene>
<evidence type="ECO:0000256" key="3">
    <source>
        <dbReference type="ARBA" id="ARBA00022490"/>
    </source>
</evidence>
<evidence type="ECO:0000256" key="7">
    <source>
        <dbReference type="ARBA" id="ARBA00023186"/>
    </source>
</evidence>
<sequence length="641" mass="73819">MSKKQETCEFKTEVQQLLHLIINSLYSNREIFIRELISNASDAIDKARFREQTEPALFEGDNDYHIRVSTDPEKKVFEISDNGIGMTYDEVNDNIGTIAKSGTKAFMEALERSRDEKTLTPELIGQFGVGFYSAFIAAEHITLVTKAAGADEGVKWESDGKGSYTIETVEKESRGTTITLKLKTPEEGDQDFTDEYTIRHIVKKHSDFVTYPIIMNVEKSEPIPDEELIKDSDGKPVGDTFRKIHSDETLNSMKAIWAKSKDEVTEKEYEEFYKHISHNWDKPLEILHKKFEGVTEYDALLFIPSKAPFDLFRPERKHGMQLYCKRVFIMDDCKELLPEYLGFIQGVVDAPDLNLNVSREILQEDRLVRNIRKNLVKKIFSMLEEMDKEKYEEFYKEFGQALKSGLPMDYENKERIASLLRYKSTKSDGKYITLDEYIEKMPEDQKEIYYITGENMNALINSPLLEALKAKDYEVLLMVDPVDEWVTQSLPEYKEKKLKSAEKGELDLDKVDDEKKNEYTALFKFIEEKLEDKVKEVVVSNRLKESVSCLSADDYAMSAYMEKILKASGQDMPSQKRSLELNVNHPLIDKMKLLFETDTTNPLLADYSQLLLDIAIVSEGGKIDNPARFSRLLGDMMSKSI</sequence>
<keyword evidence="14" id="KW-1185">Reference proteome</keyword>
<feature type="domain" description="Histidine kinase/HSP90-like ATPase" evidence="12">
    <location>
        <begin position="28"/>
        <end position="186"/>
    </location>
</feature>
<dbReference type="Gene3D" id="1.20.120.790">
    <property type="entry name" value="Heat shock protein 90, C-terminal domain"/>
    <property type="match status" value="1"/>
</dbReference>
<dbReference type="InterPro" id="IPR020568">
    <property type="entry name" value="Ribosomal_Su5_D2-typ_SF"/>
</dbReference>
<dbReference type="SMART" id="SM00387">
    <property type="entry name" value="HATPase_c"/>
    <property type="match status" value="1"/>
</dbReference>
<dbReference type="SUPFAM" id="SSF54211">
    <property type="entry name" value="Ribosomal protein S5 domain 2-like"/>
    <property type="match status" value="1"/>
</dbReference>
<dbReference type="FunFam" id="3.30.230.80:FF:000002">
    <property type="entry name" value="Molecular chaperone HtpG"/>
    <property type="match status" value="1"/>
</dbReference>
<evidence type="ECO:0000313" key="14">
    <source>
        <dbReference type="Proteomes" id="UP000191931"/>
    </source>
</evidence>